<dbReference type="AlphaFoldDB" id="A0A382C9J9"/>
<dbReference type="PROSITE" id="PS51318">
    <property type="entry name" value="TAT"/>
    <property type="match status" value="1"/>
</dbReference>
<proteinExistence type="predicted"/>
<name>A0A382C9J9_9ZZZZ</name>
<organism evidence="1">
    <name type="scientific">marine metagenome</name>
    <dbReference type="NCBI Taxonomy" id="408172"/>
    <lineage>
        <taxon>unclassified sequences</taxon>
        <taxon>metagenomes</taxon>
        <taxon>ecological metagenomes</taxon>
    </lineage>
</organism>
<dbReference type="Pfam" id="PF15892">
    <property type="entry name" value="BNR_4"/>
    <property type="match status" value="1"/>
</dbReference>
<dbReference type="EMBL" id="UINC01033447">
    <property type="protein sequence ID" value="SVB22756.1"/>
    <property type="molecule type" value="Genomic_DNA"/>
</dbReference>
<gene>
    <name evidence="1" type="ORF">METZ01_LOCUS175610</name>
</gene>
<dbReference type="InterPro" id="IPR006311">
    <property type="entry name" value="TAT_signal"/>
</dbReference>
<evidence type="ECO:0000313" key="1">
    <source>
        <dbReference type="EMBL" id="SVB22756.1"/>
    </source>
</evidence>
<protein>
    <recommendedName>
        <fullName evidence="2">Sialidase domain-containing protein</fullName>
    </recommendedName>
</protein>
<sequence>MPVNRRTFIQHTTALAASGAAVSLLAKPSEPAPLHLLSKQGCGRASGYAEANKIITAKRQTHVAWIDSAPEGFRVRVATLNRATGKWSPTYTIGQAKDNHGGPALTIDSEGYLHIAYFPHHDPFRYRRSKRPHDASEWEEEIQFGERLTYPTMICGADNTLYFTARRSFSDRPWFVELWEKKPGHDWHRVGPVMHSRHKGYAHFQESLGWGPDHKTIHLCCRFHELSDKSAYGRLQTVAYMKSEDFGRTWKRSNGSVIRKPVTVDNIETIARGGVDLKKSLRAGCMAVSPKGQPYLLYSTTAEQKGEAWLATPDGKGRWNRRRLNDHLPPEWRSFNLIMAGGLSFDHQGRLHGVGQLQTGDQNEKIWGDPTNEIVTFTVVGKSDIQFRAISKFDPKTSHWLPNIERSTGHNTVPSLPSVLFTGGAAGKANTDLLKNRVYFGR</sequence>
<evidence type="ECO:0008006" key="2">
    <source>
        <dbReference type="Google" id="ProtNLM"/>
    </source>
</evidence>
<reference evidence="1" key="1">
    <citation type="submission" date="2018-05" db="EMBL/GenBank/DDBJ databases">
        <authorList>
            <person name="Lanie J.A."/>
            <person name="Ng W.-L."/>
            <person name="Kazmierczak K.M."/>
            <person name="Andrzejewski T.M."/>
            <person name="Davidsen T.M."/>
            <person name="Wayne K.J."/>
            <person name="Tettelin H."/>
            <person name="Glass J.I."/>
            <person name="Rusch D."/>
            <person name="Podicherti R."/>
            <person name="Tsui H.-C.T."/>
            <person name="Winkler M.E."/>
        </authorList>
    </citation>
    <scope>NUCLEOTIDE SEQUENCE</scope>
</reference>
<accession>A0A382C9J9</accession>